<reference evidence="1" key="2">
    <citation type="journal article" date="2023" name="IMA Fungus">
        <title>Comparative genomic study of the Penicillium genus elucidates a diverse pangenome and 15 lateral gene transfer events.</title>
        <authorList>
            <person name="Petersen C."/>
            <person name="Sorensen T."/>
            <person name="Nielsen M.R."/>
            <person name="Sondergaard T.E."/>
            <person name="Sorensen J.L."/>
            <person name="Fitzpatrick D.A."/>
            <person name="Frisvad J.C."/>
            <person name="Nielsen K.L."/>
        </authorList>
    </citation>
    <scope>NUCLEOTIDE SEQUENCE</scope>
    <source>
        <strain evidence="1">IBT 3081</strain>
    </source>
</reference>
<reference evidence="1" key="1">
    <citation type="submission" date="2022-12" db="EMBL/GenBank/DDBJ databases">
        <authorList>
            <person name="Petersen C."/>
        </authorList>
    </citation>
    <scope>NUCLEOTIDE SEQUENCE</scope>
    <source>
        <strain evidence="1">IBT 3081</strain>
    </source>
</reference>
<accession>A0A9W9SPY0</accession>
<dbReference type="AlphaFoldDB" id="A0A9W9SPY0"/>
<dbReference type="RefSeq" id="XP_056582236.1">
    <property type="nucleotide sequence ID" value="XM_056718101.1"/>
</dbReference>
<keyword evidence="2" id="KW-1185">Reference proteome</keyword>
<name>A0A9W9SPY0_9EURO</name>
<gene>
    <name evidence="1" type="ORF">N7517_000371</name>
</gene>
<organism evidence="1 2">
    <name type="scientific">Penicillium concentricum</name>
    <dbReference type="NCBI Taxonomy" id="293559"/>
    <lineage>
        <taxon>Eukaryota</taxon>
        <taxon>Fungi</taxon>
        <taxon>Dikarya</taxon>
        <taxon>Ascomycota</taxon>
        <taxon>Pezizomycotina</taxon>
        <taxon>Eurotiomycetes</taxon>
        <taxon>Eurotiomycetidae</taxon>
        <taxon>Eurotiales</taxon>
        <taxon>Aspergillaceae</taxon>
        <taxon>Penicillium</taxon>
    </lineage>
</organism>
<protein>
    <submittedName>
        <fullName evidence="1">Uncharacterized protein</fullName>
    </submittedName>
</protein>
<dbReference type="Proteomes" id="UP001147752">
    <property type="component" value="Unassembled WGS sequence"/>
</dbReference>
<dbReference type="GeneID" id="81457284"/>
<evidence type="ECO:0000313" key="1">
    <source>
        <dbReference type="EMBL" id="KAJ5382460.1"/>
    </source>
</evidence>
<dbReference type="EMBL" id="JAPZBT010000001">
    <property type="protein sequence ID" value="KAJ5382460.1"/>
    <property type="molecule type" value="Genomic_DNA"/>
</dbReference>
<comment type="caution">
    <text evidence="1">The sequence shown here is derived from an EMBL/GenBank/DDBJ whole genome shotgun (WGS) entry which is preliminary data.</text>
</comment>
<evidence type="ECO:0000313" key="2">
    <source>
        <dbReference type="Proteomes" id="UP001147752"/>
    </source>
</evidence>
<sequence length="314" mass="36306">MNPSRESVQALHADRLVDFMLMAYLTLLDPSGFTRREIYALFSNVKESYFLEWILPLFKEGLPDLSEIEIVIQRLLDTGLLVLDCGENTQHNVNNHFKISSDVRGWVQSELLASDESSLPTNLATLAIETVAYMFRRGIVQNPAPHMRSTYDYAEMVPYGLRIIPLPDLMLFVDGLYRNGDFEYAERIAQQISDQHADKIPERGNQWVGFSSEGDFVKMYMFLTRCYRHKPNPNYLTINNSYLRALKQAHRDLDSDNTIRRGCEREYNHFLEFLKLKESEASLKTLVSEMEVQILSLRNRLAEGGFEQWACDLG</sequence>
<proteinExistence type="predicted"/>